<dbReference type="Pfam" id="PF00975">
    <property type="entry name" value="Thioesterase"/>
    <property type="match status" value="1"/>
</dbReference>
<evidence type="ECO:0000313" key="3">
    <source>
        <dbReference type="EMBL" id="MCL6285136.1"/>
    </source>
</evidence>
<evidence type="ECO:0000256" key="1">
    <source>
        <dbReference type="ARBA" id="ARBA00007169"/>
    </source>
</evidence>
<organism evidence="3 4">
    <name type="scientific">Ruegeria spongiae</name>
    <dbReference type="NCBI Taxonomy" id="2942209"/>
    <lineage>
        <taxon>Bacteria</taxon>
        <taxon>Pseudomonadati</taxon>
        <taxon>Pseudomonadota</taxon>
        <taxon>Alphaproteobacteria</taxon>
        <taxon>Rhodobacterales</taxon>
        <taxon>Roseobacteraceae</taxon>
        <taxon>Ruegeria</taxon>
    </lineage>
</organism>
<dbReference type="SUPFAM" id="SSF53474">
    <property type="entry name" value="alpha/beta-Hydrolases"/>
    <property type="match status" value="1"/>
</dbReference>
<dbReference type="InterPro" id="IPR029058">
    <property type="entry name" value="AB_hydrolase_fold"/>
</dbReference>
<dbReference type="Gene3D" id="3.40.50.1820">
    <property type="entry name" value="alpha/beta hydrolase"/>
    <property type="match status" value="1"/>
</dbReference>
<dbReference type="Proteomes" id="UP001203880">
    <property type="component" value="Unassembled WGS sequence"/>
</dbReference>
<dbReference type="PANTHER" id="PTHR11487">
    <property type="entry name" value="THIOESTERASE"/>
    <property type="match status" value="1"/>
</dbReference>
<dbReference type="GO" id="GO:0016787">
    <property type="term" value="F:hydrolase activity"/>
    <property type="evidence" value="ECO:0007669"/>
    <property type="project" value="UniProtKB-KW"/>
</dbReference>
<protein>
    <submittedName>
        <fullName evidence="3">Alpha/beta fold hydrolase</fullName>
    </submittedName>
</protein>
<dbReference type="InterPro" id="IPR001031">
    <property type="entry name" value="Thioesterase"/>
</dbReference>
<dbReference type="InterPro" id="IPR012223">
    <property type="entry name" value="TEII"/>
</dbReference>
<comment type="similarity">
    <text evidence="1">Belongs to the thioesterase family.</text>
</comment>
<proteinExistence type="inferred from homology"/>
<gene>
    <name evidence="3" type="ORF">M3P21_16525</name>
</gene>
<evidence type="ECO:0000259" key="2">
    <source>
        <dbReference type="Pfam" id="PF00975"/>
    </source>
</evidence>
<feature type="domain" description="Thioesterase" evidence="2">
    <location>
        <begin position="1"/>
        <end position="210"/>
    </location>
</feature>
<keyword evidence="3" id="KW-0378">Hydrolase</keyword>
<reference evidence="3" key="1">
    <citation type="submission" date="2022-05" db="EMBL/GenBank/DDBJ databases">
        <authorList>
            <person name="Park J.-S."/>
        </authorList>
    </citation>
    <scope>NUCLEOTIDE SEQUENCE</scope>
    <source>
        <strain evidence="3">2012CJ41-6</strain>
    </source>
</reference>
<name>A0ABT0Q5I7_9RHOB</name>
<dbReference type="PANTHER" id="PTHR11487:SF0">
    <property type="entry name" value="S-ACYL FATTY ACID SYNTHASE THIOESTERASE, MEDIUM CHAIN"/>
    <property type="match status" value="1"/>
</dbReference>
<keyword evidence="4" id="KW-1185">Reference proteome</keyword>
<evidence type="ECO:0000313" key="4">
    <source>
        <dbReference type="Proteomes" id="UP001203880"/>
    </source>
</evidence>
<sequence>MYHTWQAEVGDQLEIVAVQPPGRANRHAETPLDSMSDLVQSLLPALLPLTDRPYAFFGHSMGAVFAAYTAKEIVNSGWTPPRRLFLSSRQPPHRPSPVSPLDHLSDQEFVDEINRRYGGIPPEILDEPSILELLLPALRADIRVLERVEGDMPHRLPIPITAYGGNQDPLVSSEMLASWQDWTSRPLDLNLFQGGHFYLNDVTMRLLTSISSALRQSRVAKEGLG</sequence>
<dbReference type="EMBL" id="JAMFMB010000023">
    <property type="protein sequence ID" value="MCL6285136.1"/>
    <property type="molecule type" value="Genomic_DNA"/>
</dbReference>
<comment type="caution">
    <text evidence="3">The sequence shown here is derived from an EMBL/GenBank/DDBJ whole genome shotgun (WGS) entry which is preliminary data.</text>
</comment>
<accession>A0ABT0Q5I7</accession>